<dbReference type="OrthoDB" id="92161at2759"/>
<reference evidence="2" key="1">
    <citation type="journal article" date="2020" name="Stud. Mycol.">
        <title>101 Dothideomycetes genomes: a test case for predicting lifestyles and emergence of pathogens.</title>
        <authorList>
            <person name="Haridas S."/>
            <person name="Albert R."/>
            <person name="Binder M."/>
            <person name="Bloem J."/>
            <person name="Labutti K."/>
            <person name="Salamov A."/>
            <person name="Andreopoulos B."/>
            <person name="Baker S."/>
            <person name="Barry K."/>
            <person name="Bills G."/>
            <person name="Bluhm B."/>
            <person name="Cannon C."/>
            <person name="Castanera R."/>
            <person name="Culley D."/>
            <person name="Daum C."/>
            <person name="Ezra D."/>
            <person name="Gonzalez J."/>
            <person name="Henrissat B."/>
            <person name="Kuo A."/>
            <person name="Liang C."/>
            <person name="Lipzen A."/>
            <person name="Lutzoni F."/>
            <person name="Magnuson J."/>
            <person name="Mondo S."/>
            <person name="Nolan M."/>
            <person name="Ohm R."/>
            <person name="Pangilinan J."/>
            <person name="Park H.-J."/>
            <person name="Ramirez L."/>
            <person name="Alfaro M."/>
            <person name="Sun H."/>
            <person name="Tritt A."/>
            <person name="Yoshinaga Y."/>
            <person name="Zwiers L.-H."/>
            <person name="Turgeon B."/>
            <person name="Goodwin S."/>
            <person name="Spatafora J."/>
            <person name="Crous P."/>
            <person name="Grigoriev I."/>
        </authorList>
    </citation>
    <scope>NUCLEOTIDE SEQUENCE</scope>
    <source>
        <strain evidence="2">ATCC 16933</strain>
    </source>
</reference>
<keyword evidence="2" id="KW-0315">Glutamine amidotransferase</keyword>
<keyword evidence="3" id="KW-1185">Reference proteome</keyword>
<dbReference type="AlphaFoldDB" id="A0A6A6P556"/>
<accession>A0A6A6P556</accession>
<evidence type="ECO:0000313" key="2">
    <source>
        <dbReference type="EMBL" id="KAF2458934.1"/>
    </source>
</evidence>
<evidence type="ECO:0000259" key="1">
    <source>
        <dbReference type="Pfam" id="PF00117"/>
    </source>
</evidence>
<evidence type="ECO:0000313" key="3">
    <source>
        <dbReference type="Proteomes" id="UP000799766"/>
    </source>
</evidence>
<gene>
    <name evidence="2" type="ORF">BDY21DRAFT_339311</name>
</gene>
<dbReference type="GO" id="GO:0016740">
    <property type="term" value="F:transferase activity"/>
    <property type="evidence" value="ECO:0007669"/>
    <property type="project" value="UniProtKB-KW"/>
</dbReference>
<dbReference type="PROSITE" id="PS51273">
    <property type="entry name" value="GATASE_TYPE_1"/>
    <property type="match status" value="1"/>
</dbReference>
<keyword evidence="2" id="KW-0808">Transferase</keyword>
<dbReference type="GO" id="GO:0005634">
    <property type="term" value="C:nucleus"/>
    <property type="evidence" value="ECO:0007669"/>
    <property type="project" value="TreeGrafter"/>
</dbReference>
<name>A0A6A6P556_9PEZI</name>
<feature type="domain" description="Glutamine amidotransferase" evidence="1">
    <location>
        <begin position="84"/>
        <end position="234"/>
    </location>
</feature>
<organism evidence="2 3">
    <name type="scientific">Lineolata rhizophorae</name>
    <dbReference type="NCBI Taxonomy" id="578093"/>
    <lineage>
        <taxon>Eukaryota</taxon>
        <taxon>Fungi</taxon>
        <taxon>Dikarya</taxon>
        <taxon>Ascomycota</taxon>
        <taxon>Pezizomycotina</taxon>
        <taxon>Dothideomycetes</taxon>
        <taxon>Dothideomycetes incertae sedis</taxon>
        <taxon>Lineolatales</taxon>
        <taxon>Lineolataceae</taxon>
        <taxon>Lineolata</taxon>
    </lineage>
</organism>
<sequence>MSRLLSVGTKITTPKNLLVRSGWKGEISRRMRPPLRVAVLECDTPLDKTRHKYGGYGGVFEALLKAGADHLGRPEDVSSKKGLEITKWNVVDEDKYPALEDVDAVLLTGSKHNAFEDHPWILRLVEYTKTVLGQDRVRIIGACFGHQIVGRALGAKVDRSEVGWEISCCAMDLTEKGKELFGRDQLQLYQLHRDIVYEYPPGVEPLGSSAKCAVQGMYQKGRLITVQGHPEFTKDIMMELFEVRHDMGILDDVIFGDAMSRVGHAHDGVVVSAAFLKFLLDD</sequence>
<dbReference type="Pfam" id="PF00117">
    <property type="entry name" value="GATase"/>
    <property type="match status" value="1"/>
</dbReference>
<protein>
    <submittedName>
        <fullName evidence="2">Class I glutamine amidotransferase-like protein</fullName>
    </submittedName>
</protein>
<dbReference type="CDD" id="cd01741">
    <property type="entry name" value="GATase1_1"/>
    <property type="match status" value="1"/>
</dbReference>
<dbReference type="Proteomes" id="UP000799766">
    <property type="component" value="Unassembled WGS sequence"/>
</dbReference>
<dbReference type="SUPFAM" id="SSF52317">
    <property type="entry name" value="Class I glutamine amidotransferase-like"/>
    <property type="match status" value="1"/>
</dbReference>
<dbReference type="InterPro" id="IPR029062">
    <property type="entry name" value="Class_I_gatase-like"/>
</dbReference>
<dbReference type="PANTHER" id="PTHR42695">
    <property type="entry name" value="GLUTAMINE AMIDOTRANSFERASE YLR126C-RELATED"/>
    <property type="match status" value="1"/>
</dbReference>
<dbReference type="GO" id="GO:0005829">
    <property type="term" value="C:cytosol"/>
    <property type="evidence" value="ECO:0007669"/>
    <property type="project" value="TreeGrafter"/>
</dbReference>
<dbReference type="InterPro" id="IPR017926">
    <property type="entry name" value="GATASE"/>
</dbReference>
<dbReference type="PANTHER" id="PTHR42695:SF5">
    <property type="entry name" value="GLUTAMINE AMIDOTRANSFERASE YLR126C-RELATED"/>
    <property type="match status" value="1"/>
</dbReference>
<proteinExistence type="predicted"/>
<dbReference type="InterPro" id="IPR044992">
    <property type="entry name" value="ChyE-like"/>
</dbReference>
<dbReference type="EMBL" id="MU001676">
    <property type="protein sequence ID" value="KAF2458934.1"/>
    <property type="molecule type" value="Genomic_DNA"/>
</dbReference>
<dbReference type="Gene3D" id="3.40.50.880">
    <property type="match status" value="1"/>
</dbReference>